<evidence type="ECO:0000256" key="2">
    <source>
        <dbReference type="ARBA" id="ARBA00006411"/>
    </source>
</evidence>
<proteinExistence type="inferred from homology"/>
<dbReference type="EMBL" id="JAERRJ010000004">
    <property type="protein sequence ID" value="MBL1075182.1"/>
    <property type="molecule type" value="Genomic_DNA"/>
</dbReference>
<comment type="subcellular location">
    <subcellularLocation>
        <location evidence="1">Cytoplasm</location>
    </subcellularLocation>
</comment>
<organism evidence="5 6">
    <name type="scientific">Nocardia acididurans</name>
    <dbReference type="NCBI Taxonomy" id="2802282"/>
    <lineage>
        <taxon>Bacteria</taxon>
        <taxon>Bacillati</taxon>
        <taxon>Actinomycetota</taxon>
        <taxon>Actinomycetes</taxon>
        <taxon>Mycobacteriales</taxon>
        <taxon>Nocardiaceae</taxon>
        <taxon>Nocardia</taxon>
    </lineage>
</organism>
<comment type="caution">
    <text evidence="5">The sequence shown here is derived from an EMBL/GenBank/DDBJ whole genome shotgun (WGS) entry which is preliminary data.</text>
</comment>
<reference evidence="5 6" key="1">
    <citation type="submission" date="2021-01" db="EMBL/GenBank/DDBJ databases">
        <title>WGS of actinomycetes isolated from Thailand.</title>
        <authorList>
            <person name="Thawai C."/>
        </authorList>
    </citation>
    <scope>NUCLEOTIDE SEQUENCE [LARGE SCALE GENOMIC DNA]</scope>
    <source>
        <strain evidence="5 6">LPG 2</strain>
    </source>
</reference>
<comment type="similarity">
    <text evidence="2">Belongs to the EspG family.</text>
</comment>
<gene>
    <name evidence="5" type="ORF">JK358_12345</name>
</gene>
<evidence type="ECO:0000256" key="1">
    <source>
        <dbReference type="ARBA" id="ARBA00004496"/>
    </source>
</evidence>
<keyword evidence="3" id="KW-0963">Cytoplasm</keyword>
<sequence length="258" mass="28595">MTMRWRFSEAEFYTLWMDQAKDELPDPFLFTSATRTADELEAELRVAREGLSRKQVGDFHLLFDAMVNPDLYLTASGWNEQDRFGKNSVTSLRATRKGAKGYVITQLSGETYWHRGGYTVVECDPLRLADAVVDAMPAVESGRRGAIELDADEDGLDREFGRSVVSAPAGTAIARARAFFGTEVTTAGSIEIVQGRSIYGPRGVTRHQVGFRDLTDDGRYVLTENPAQARGVDRAGFVSVLNGYVAEVIRVIKDERGQ</sequence>
<evidence type="ECO:0000256" key="3">
    <source>
        <dbReference type="ARBA" id="ARBA00022490"/>
    </source>
</evidence>
<dbReference type="InterPro" id="IPR025734">
    <property type="entry name" value="EspG"/>
</dbReference>
<evidence type="ECO:0000256" key="4">
    <source>
        <dbReference type="ARBA" id="ARBA00023186"/>
    </source>
</evidence>
<dbReference type="Proteomes" id="UP000602198">
    <property type="component" value="Unassembled WGS sequence"/>
</dbReference>
<dbReference type="Pfam" id="PF14011">
    <property type="entry name" value="ESX-1_EspG"/>
    <property type="match status" value="1"/>
</dbReference>
<keyword evidence="6" id="KW-1185">Reference proteome</keyword>
<dbReference type="RefSeq" id="WP_201946932.1">
    <property type="nucleotide sequence ID" value="NZ_JAERRJ010000004.1"/>
</dbReference>
<name>A0ABS1M3E5_9NOCA</name>
<keyword evidence="4" id="KW-0143">Chaperone</keyword>
<accession>A0ABS1M3E5</accession>
<evidence type="ECO:0000313" key="6">
    <source>
        <dbReference type="Proteomes" id="UP000602198"/>
    </source>
</evidence>
<protein>
    <submittedName>
        <fullName evidence="5">ESX secretion-associated protein EspG</fullName>
    </submittedName>
</protein>
<evidence type="ECO:0000313" key="5">
    <source>
        <dbReference type="EMBL" id="MBL1075182.1"/>
    </source>
</evidence>